<keyword evidence="4" id="KW-1185">Reference proteome</keyword>
<accession>A0A972JYM5</accession>
<name>A0A972JYM5_9BACL</name>
<gene>
    <name evidence="3" type="ORF">GC093_05610</name>
</gene>
<dbReference type="InterPro" id="IPR000917">
    <property type="entry name" value="Sulfatase_N"/>
</dbReference>
<dbReference type="PANTHER" id="PTHR42693:SF33">
    <property type="entry name" value="ARYLSULFATASE"/>
    <property type="match status" value="1"/>
</dbReference>
<reference evidence="3" key="1">
    <citation type="submission" date="2019-10" db="EMBL/GenBank/DDBJ databases">
        <title>Description of Paenibacillus glebae sp. nov.</title>
        <authorList>
            <person name="Carlier A."/>
            <person name="Qi S."/>
        </authorList>
    </citation>
    <scope>NUCLEOTIDE SEQUENCE</scope>
    <source>
        <strain evidence="3">LMG 31456</strain>
    </source>
</reference>
<evidence type="ECO:0000259" key="2">
    <source>
        <dbReference type="Pfam" id="PF00884"/>
    </source>
</evidence>
<dbReference type="AlphaFoldDB" id="A0A972JYM5"/>
<organism evidence="3 4">
    <name type="scientific">Paenibacillus foliorum</name>
    <dbReference type="NCBI Taxonomy" id="2654974"/>
    <lineage>
        <taxon>Bacteria</taxon>
        <taxon>Bacillati</taxon>
        <taxon>Bacillota</taxon>
        <taxon>Bacilli</taxon>
        <taxon>Bacillales</taxon>
        <taxon>Paenibacillaceae</taxon>
        <taxon>Paenibacillus</taxon>
    </lineage>
</organism>
<dbReference type="Gene3D" id="3.40.720.10">
    <property type="entry name" value="Alkaline Phosphatase, subunit A"/>
    <property type="match status" value="1"/>
</dbReference>
<protein>
    <submittedName>
        <fullName evidence="3">Sulfatase-like hydrolase/transferase</fullName>
    </submittedName>
</protein>
<sequence>MKAIVLLLDSVNRHYLSAYGASGIATPNLDRLAEKSAIFTNHWSGSLPCMPARRDMMTGRLGFLERNWGPIEPFDHTLPQILRDNGVFSHIATDHYHYFRVGGENYCQQFDTWDFIRGQELDSWVSRVSQPEKPEQIGKFMPQYALNRTQFHSEEDYSSPKTIQSALNWLEDNREEDNYLLWVEAFDPHEPFDLPDSELDDYEDDYEGPSYYWPEYGQVNVPDDALKHIRKRYAALLTMTDRSVGKLLDVMDRRGMWDDTLLIFTSDHGYLLGEHDFMAKNIMPAYNEIAHIPLMVHLPGSKHAGKRIDALTQNIDVFPTLLEHFGVDISCARNKLHGKSWLPLIRGEAAAIRDCALYGYFGKNVNVTDGEYTYFRASSQEDNSPINLYTAMPTTIGHYYGLNHIIDPSRIEIGPFLKWTDFPVYKIPGDNVQMKDQTQSFHVNSTFIREHLLFHNIDDYGQNHPIHDKEAEQRMLELLRKALEDHDSPDEQYLRLGLE</sequence>
<keyword evidence="3" id="KW-0378">Hydrolase</keyword>
<dbReference type="SUPFAM" id="SSF53649">
    <property type="entry name" value="Alkaline phosphatase-like"/>
    <property type="match status" value="1"/>
</dbReference>
<dbReference type="InterPro" id="IPR050738">
    <property type="entry name" value="Sulfatase"/>
</dbReference>
<dbReference type="CDD" id="cd16148">
    <property type="entry name" value="sulfatase_like"/>
    <property type="match status" value="1"/>
</dbReference>
<dbReference type="PANTHER" id="PTHR42693">
    <property type="entry name" value="ARYLSULFATASE FAMILY MEMBER"/>
    <property type="match status" value="1"/>
</dbReference>
<evidence type="ECO:0000313" key="4">
    <source>
        <dbReference type="Proteomes" id="UP000641588"/>
    </source>
</evidence>
<comment type="caution">
    <text evidence="3">The sequence shown here is derived from an EMBL/GenBank/DDBJ whole genome shotgun (WGS) entry which is preliminary data.</text>
</comment>
<evidence type="ECO:0000256" key="1">
    <source>
        <dbReference type="ARBA" id="ARBA00008779"/>
    </source>
</evidence>
<dbReference type="RefSeq" id="WP_171650908.1">
    <property type="nucleotide sequence ID" value="NZ_WHOD01000020.1"/>
</dbReference>
<dbReference type="EMBL" id="WHOD01000020">
    <property type="protein sequence ID" value="NOU92706.1"/>
    <property type="molecule type" value="Genomic_DNA"/>
</dbReference>
<dbReference type="InterPro" id="IPR017850">
    <property type="entry name" value="Alkaline_phosphatase_core_sf"/>
</dbReference>
<feature type="domain" description="Sulfatase N-terminal" evidence="2">
    <location>
        <begin position="4"/>
        <end position="327"/>
    </location>
</feature>
<comment type="similarity">
    <text evidence="1">Belongs to the sulfatase family.</text>
</comment>
<dbReference type="GO" id="GO:0004065">
    <property type="term" value="F:arylsulfatase activity"/>
    <property type="evidence" value="ECO:0007669"/>
    <property type="project" value="TreeGrafter"/>
</dbReference>
<dbReference type="Pfam" id="PF00884">
    <property type="entry name" value="Sulfatase"/>
    <property type="match status" value="1"/>
</dbReference>
<dbReference type="Proteomes" id="UP000641588">
    <property type="component" value="Unassembled WGS sequence"/>
</dbReference>
<evidence type="ECO:0000313" key="3">
    <source>
        <dbReference type="EMBL" id="NOU92706.1"/>
    </source>
</evidence>
<proteinExistence type="inferred from homology"/>